<evidence type="ECO:0000256" key="4">
    <source>
        <dbReference type="ARBA" id="ARBA00022692"/>
    </source>
</evidence>
<dbReference type="Gene3D" id="3.40.1110.10">
    <property type="entry name" value="Calcium-transporting ATPase, cytoplasmic domain N"/>
    <property type="match status" value="1"/>
</dbReference>
<dbReference type="Gene3D" id="2.70.150.10">
    <property type="entry name" value="Calcium-transporting ATPase, cytoplasmic transduction domain A"/>
    <property type="match status" value="1"/>
</dbReference>
<feature type="transmembrane region" description="Helical" evidence="11">
    <location>
        <begin position="667"/>
        <end position="688"/>
    </location>
</feature>
<dbReference type="GO" id="GO:0016020">
    <property type="term" value="C:membrane"/>
    <property type="evidence" value="ECO:0007669"/>
    <property type="project" value="InterPro"/>
</dbReference>
<feature type="domain" description="Cation-transporting P-type ATPase N-terminal" evidence="12">
    <location>
        <begin position="2"/>
        <end position="75"/>
    </location>
</feature>
<evidence type="ECO:0000256" key="5">
    <source>
        <dbReference type="ARBA" id="ARBA00022741"/>
    </source>
</evidence>
<dbReference type="Proteomes" id="UP000244161">
    <property type="component" value="Unassembled WGS sequence"/>
</dbReference>
<keyword evidence="6" id="KW-0067">ATP-binding</keyword>
<evidence type="ECO:0000256" key="6">
    <source>
        <dbReference type="ARBA" id="ARBA00022840"/>
    </source>
</evidence>
<dbReference type="Pfam" id="PF00690">
    <property type="entry name" value="Cation_ATPase_N"/>
    <property type="match status" value="1"/>
</dbReference>
<feature type="transmembrane region" description="Helical" evidence="11">
    <location>
        <begin position="244"/>
        <end position="261"/>
    </location>
</feature>
<gene>
    <name evidence="13" type="ORF">C8U37_10562</name>
</gene>
<dbReference type="SUPFAM" id="SSF56784">
    <property type="entry name" value="HAD-like"/>
    <property type="match status" value="1"/>
</dbReference>
<dbReference type="SFLD" id="SFLDS00003">
    <property type="entry name" value="Haloacid_Dehalogenase"/>
    <property type="match status" value="1"/>
</dbReference>
<dbReference type="PANTHER" id="PTHR42861">
    <property type="entry name" value="CALCIUM-TRANSPORTING ATPASE"/>
    <property type="match status" value="1"/>
</dbReference>
<feature type="transmembrane region" description="Helical" evidence="11">
    <location>
        <begin position="273"/>
        <end position="295"/>
    </location>
</feature>
<dbReference type="SFLD" id="SFLDG00002">
    <property type="entry name" value="C1.7:_P-type_atpase_like"/>
    <property type="match status" value="1"/>
</dbReference>
<feature type="transmembrane region" description="Helical" evidence="11">
    <location>
        <begin position="740"/>
        <end position="761"/>
    </location>
</feature>
<comment type="subcellular location">
    <subcellularLocation>
        <location evidence="1">Endomembrane system</location>
        <topology evidence="1">Multi-pass membrane protein</topology>
    </subcellularLocation>
</comment>
<dbReference type="InterPro" id="IPR044492">
    <property type="entry name" value="P_typ_ATPase_HD_dom"/>
</dbReference>
<dbReference type="PRINTS" id="PR00120">
    <property type="entry name" value="HATPASE"/>
</dbReference>
<keyword evidence="4 11" id="KW-0812">Transmembrane</keyword>
<evidence type="ECO:0000256" key="3">
    <source>
        <dbReference type="ARBA" id="ARBA00022553"/>
    </source>
</evidence>
<dbReference type="Pfam" id="PF00122">
    <property type="entry name" value="E1-E2_ATPase"/>
    <property type="match status" value="1"/>
</dbReference>
<dbReference type="InterPro" id="IPR059000">
    <property type="entry name" value="ATPase_P-type_domA"/>
</dbReference>
<dbReference type="InterPro" id="IPR023299">
    <property type="entry name" value="ATPase_P-typ_cyto_dom_N"/>
</dbReference>
<proteinExistence type="inferred from homology"/>
<name>A0A2T5IMW6_9LACT</name>
<dbReference type="AlphaFoldDB" id="A0A2T5IMW6"/>
<dbReference type="FunFam" id="3.40.50.1000:FF:000001">
    <property type="entry name" value="Phospholipid-transporting ATPase IC"/>
    <property type="match status" value="1"/>
</dbReference>
<dbReference type="FunFam" id="2.70.150.10:FF:000160">
    <property type="entry name" value="Sarcoplasmic/endoplasmic reticulum calcium ATPase 1"/>
    <property type="match status" value="1"/>
</dbReference>
<evidence type="ECO:0000256" key="11">
    <source>
        <dbReference type="SAM" id="Phobius"/>
    </source>
</evidence>
<comment type="caution">
    <text evidence="13">The sequence shown here is derived from an EMBL/GenBank/DDBJ whole genome shotgun (WGS) entry which is preliminary data.</text>
</comment>
<dbReference type="SMART" id="SM00831">
    <property type="entry name" value="Cation_ATPase_N"/>
    <property type="match status" value="1"/>
</dbReference>
<dbReference type="PRINTS" id="PR00119">
    <property type="entry name" value="CATATPASE"/>
</dbReference>
<protein>
    <submittedName>
        <fullName evidence="13">Ca2+-transporting ATPase</fullName>
    </submittedName>
</protein>
<dbReference type="Gene3D" id="3.40.50.1000">
    <property type="entry name" value="HAD superfamily/HAD-like"/>
    <property type="match status" value="1"/>
</dbReference>
<dbReference type="Pfam" id="PF00689">
    <property type="entry name" value="Cation_ATPase_C"/>
    <property type="match status" value="1"/>
</dbReference>
<evidence type="ECO:0000256" key="10">
    <source>
        <dbReference type="ARBA" id="ARBA00023136"/>
    </source>
</evidence>
<dbReference type="InterPro" id="IPR018303">
    <property type="entry name" value="ATPase_P-typ_P_site"/>
</dbReference>
<dbReference type="GO" id="GO:0012505">
    <property type="term" value="C:endomembrane system"/>
    <property type="evidence" value="ECO:0007669"/>
    <property type="project" value="UniProtKB-SubCell"/>
</dbReference>
<dbReference type="Gene3D" id="1.20.1110.10">
    <property type="entry name" value="Calcium-transporting ATPase, transmembrane domain"/>
    <property type="match status" value="1"/>
</dbReference>
<dbReference type="NCBIfam" id="TIGR01494">
    <property type="entry name" value="ATPase_P-type"/>
    <property type="match status" value="2"/>
</dbReference>
<dbReference type="InterPro" id="IPR023298">
    <property type="entry name" value="ATPase_P-typ_TM_dom_sf"/>
</dbReference>
<evidence type="ECO:0000256" key="7">
    <source>
        <dbReference type="ARBA" id="ARBA00022842"/>
    </source>
</evidence>
<keyword evidence="5" id="KW-0547">Nucleotide-binding</keyword>
<dbReference type="EMBL" id="QAOM01000005">
    <property type="protein sequence ID" value="PTQ85177.1"/>
    <property type="molecule type" value="Genomic_DNA"/>
</dbReference>
<evidence type="ECO:0000313" key="14">
    <source>
        <dbReference type="Proteomes" id="UP000244161"/>
    </source>
</evidence>
<feature type="transmembrane region" description="Helical" evidence="11">
    <location>
        <begin position="48"/>
        <end position="73"/>
    </location>
</feature>
<sequence>MNFYAKSKDEIIHEFQIGTEGLDDIQVENMRIKYGSNELLERQRSTPFIVFLLQFNDFLIWILLVAAVLSGVLGKLESTLVIAVVVLINAILGTVQHLKAEESLSALKALSAPKSKVIRNGETVTIDSKDVVVGDLMLVESGDFIAADGRIIDSFSLRVDESSLTGESVSVEKDTLLIDETDLSPGDQHNMIFSGTHITYGRGRAIVTSVGRGTEIGKIATLIEEATEKETPLQKSLDEFGKKLAMIIIAIAVLVFALNLYRNNALVDAMMFSISLAVAAIPEALSSIITIVLAVGTRRMAQENAIVRKLHAVEGLGSVSVICSDKTGTLTQNKMSVKRIYTRSQLFKDNELDIQREHDLRLLLMAMLCNDSITNEHNEIGDPTEIALVKLGEIYGMDELEVRRQYKRISELPFDSNRKLMSTLHDIEGKRLMITKGAMDVILRRTTMIDDANQISPLSPEVQEEIERMNNLLSKEGLRVLAFGYKELINDKLDIDDESGLTFMGLIAMMDPPRPESKKAVSDCRKAGIRTVMITGDHIVTASAIAKEIGILDESTQAIEGYRLESMSDEALKEIVPTVSVYARVSPEHKIRIVRAWQELGFSVAMTGDGVNDAPALKQADIGVAMGITGTEVSKDAASMVLTDDNFATIAKAISNGRNIYDNIKNAVKFLLSGNTAGILAVLFASLFNLPAPFAPVHLLFINLVTDSLPAIAIGLEAPNAEVMNYKPRDIKEPLLTKPFAIEILIQGSLIASVTMVAFYIGMQTSITTATTMSFAVLCLSRLVHGFNCRTKEPLTFNILFSNRYIWAAFMIGASLLVAVLTWSPLNKLFEIATLTNEQYLMVLGLSIIPLICIQTVRRIRKRRYQ</sequence>
<dbReference type="InterPro" id="IPR001757">
    <property type="entry name" value="P_typ_ATPase"/>
</dbReference>
<dbReference type="InterPro" id="IPR008250">
    <property type="entry name" value="ATPase_P-typ_transduc_dom_A_sf"/>
</dbReference>
<feature type="transmembrane region" description="Helical" evidence="11">
    <location>
        <begin position="79"/>
        <end position="98"/>
    </location>
</feature>
<dbReference type="SUPFAM" id="SSF81660">
    <property type="entry name" value="Metal cation-transporting ATPase, ATP-binding domain N"/>
    <property type="match status" value="1"/>
</dbReference>
<dbReference type="SUPFAM" id="SSF81665">
    <property type="entry name" value="Calcium ATPase, transmembrane domain M"/>
    <property type="match status" value="1"/>
</dbReference>
<accession>A0A2T5IMW6</accession>
<feature type="transmembrane region" description="Helical" evidence="11">
    <location>
        <begin position="839"/>
        <end position="857"/>
    </location>
</feature>
<dbReference type="GO" id="GO:0016887">
    <property type="term" value="F:ATP hydrolysis activity"/>
    <property type="evidence" value="ECO:0007669"/>
    <property type="project" value="InterPro"/>
</dbReference>
<evidence type="ECO:0000256" key="1">
    <source>
        <dbReference type="ARBA" id="ARBA00004127"/>
    </source>
</evidence>
<dbReference type="InterPro" id="IPR006068">
    <property type="entry name" value="ATPase_P-typ_cation-transptr_C"/>
</dbReference>
<evidence type="ECO:0000259" key="12">
    <source>
        <dbReference type="SMART" id="SM00831"/>
    </source>
</evidence>
<evidence type="ECO:0000256" key="9">
    <source>
        <dbReference type="ARBA" id="ARBA00022989"/>
    </source>
</evidence>
<evidence type="ECO:0000313" key="13">
    <source>
        <dbReference type="EMBL" id="PTQ85177.1"/>
    </source>
</evidence>
<keyword evidence="7" id="KW-0460">Magnesium</keyword>
<keyword evidence="14" id="KW-1185">Reference proteome</keyword>
<evidence type="ECO:0000256" key="2">
    <source>
        <dbReference type="ARBA" id="ARBA00005675"/>
    </source>
</evidence>
<dbReference type="Pfam" id="PF13246">
    <property type="entry name" value="Cation_ATPase"/>
    <property type="match status" value="1"/>
</dbReference>
<dbReference type="InterPro" id="IPR004014">
    <property type="entry name" value="ATPase_P-typ_cation-transptr_N"/>
</dbReference>
<keyword evidence="10 11" id="KW-0472">Membrane</keyword>
<dbReference type="PROSITE" id="PS00154">
    <property type="entry name" value="ATPASE_E1_E2"/>
    <property type="match status" value="1"/>
</dbReference>
<keyword evidence="3" id="KW-0597">Phosphoprotein</keyword>
<dbReference type="GO" id="GO:0005524">
    <property type="term" value="F:ATP binding"/>
    <property type="evidence" value="ECO:0007669"/>
    <property type="project" value="UniProtKB-KW"/>
</dbReference>
<dbReference type="SUPFAM" id="SSF81653">
    <property type="entry name" value="Calcium ATPase, transduction domain A"/>
    <property type="match status" value="1"/>
</dbReference>
<dbReference type="CDD" id="cd02089">
    <property type="entry name" value="P-type_ATPase_Ca_prok"/>
    <property type="match status" value="1"/>
</dbReference>
<dbReference type="FunFam" id="3.40.50.1000:FF:000028">
    <property type="entry name" value="Calcium-transporting P-type ATPase, putative"/>
    <property type="match status" value="1"/>
</dbReference>
<dbReference type="InterPro" id="IPR023214">
    <property type="entry name" value="HAD_sf"/>
</dbReference>
<comment type="similarity">
    <text evidence="2">Belongs to the cation transport ATPase (P-type) (TC 3.A.3) family. Type IIA subfamily.</text>
</comment>
<dbReference type="InterPro" id="IPR036412">
    <property type="entry name" value="HAD-like_sf"/>
</dbReference>
<evidence type="ECO:0000256" key="8">
    <source>
        <dbReference type="ARBA" id="ARBA00022967"/>
    </source>
</evidence>
<dbReference type="SFLD" id="SFLDF00027">
    <property type="entry name" value="p-type_atpase"/>
    <property type="match status" value="1"/>
</dbReference>
<reference evidence="13 14" key="1">
    <citation type="submission" date="2018-04" db="EMBL/GenBank/DDBJ databases">
        <title>Genomic Encyclopedia of Archaeal and Bacterial Type Strains, Phase II (KMG-II): from individual species to whole genera.</title>
        <authorList>
            <person name="Goeker M."/>
        </authorList>
    </citation>
    <scope>NUCLEOTIDE SEQUENCE [LARGE SCALE GENOMIC DNA]</scope>
    <source>
        <strain evidence="13 14">DSM 18806</strain>
    </source>
</reference>
<keyword evidence="9 11" id="KW-1133">Transmembrane helix</keyword>
<organism evidence="13 14">
    <name type="scientific">Trichococcus patagoniensis</name>
    <dbReference type="NCBI Taxonomy" id="382641"/>
    <lineage>
        <taxon>Bacteria</taxon>
        <taxon>Bacillati</taxon>
        <taxon>Bacillota</taxon>
        <taxon>Bacilli</taxon>
        <taxon>Lactobacillales</taxon>
        <taxon>Carnobacteriaceae</taxon>
        <taxon>Trichococcus</taxon>
    </lineage>
</organism>
<feature type="transmembrane region" description="Helical" evidence="11">
    <location>
        <begin position="805"/>
        <end position="824"/>
    </location>
</feature>
<keyword evidence="8" id="KW-1278">Translocase</keyword>